<keyword evidence="4" id="KW-1185">Reference proteome</keyword>
<feature type="transmembrane region" description="Helical" evidence="2">
    <location>
        <begin position="45"/>
        <end position="66"/>
    </location>
</feature>
<feature type="compositionally biased region" description="Polar residues" evidence="1">
    <location>
        <begin position="255"/>
        <end position="266"/>
    </location>
</feature>
<evidence type="ECO:0000313" key="3">
    <source>
        <dbReference type="EMBL" id="KAL1406710.1"/>
    </source>
</evidence>
<evidence type="ECO:0000256" key="1">
    <source>
        <dbReference type="SAM" id="MobiDB-lite"/>
    </source>
</evidence>
<sequence>MSYRSRQEEEEVPLTAYGGDDHRDDLDPVMVHVPKSRGRSRQHKLSRAHIVIAIIAAIAALAGYLFGKASASPALSPAFATALDGLTTLPHFKVNDPNEMFNYRWWTEAKLRSLVACIIRGNCPPNADKIRSWERQGYTVLHGGDIDWPFVYNIYRQIPDLVKVIVSDGGADDRRGSHVHYLKSKERPDGIPAWKVGLVQATLTPSSSSSATTPLASPRKSGRRGPSPPSQAVAATTRSRSTAEALRGSPRAKRTSTYAQSSTPRVSTPAARV</sequence>
<dbReference type="EMBL" id="JBBXJM010000006">
    <property type="protein sequence ID" value="KAL1406710.1"/>
    <property type="molecule type" value="Genomic_DNA"/>
</dbReference>
<accession>A0ABR3PW54</accession>
<comment type="caution">
    <text evidence="3">The sequence shown here is derived from an EMBL/GenBank/DDBJ whole genome shotgun (WGS) entry which is preliminary data.</text>
</comment>
<keyword evidence="2" id="KW-0472">Membrane</keyword>
<dbReference type="Proteomes" id="UP001565368">
    <property type="component" value="Unassembled WGS sequence"/>
</dbReference>
<feature type="compositionally biased region" description="Low complexity" evidence="1">
    <location>
        <begin position="230"/>
        <end position="247"/>
    </location>
</feature>
<evidence type="ECO:0000256" key="2">
    <source>
        <dbReference type="SAM" id="Phobius"/>
    </source>
</evidence>
<feature type="compositionally biased region" description="Low complexity" evidence="1">
    <location>
        <begin position="205"/>
        <end position="219"/>
    </location>
</feature>
<evidence type="ECO:0000313" key="4">
    <source>
        <dbReference type="Proteomes" id="UP001565368"/>
    </source>
</evidence>
<gene>
    <name evidence="3" type="ORF">Q8F55_008416</name>
</gene>
<keyword evidence="2" id="KW-0812">Transmembrane</keyword>
<organism evidence="3 4">
    <name type="scientific">Vanrija albida</name>
    <dbReference type="NCBI Taxonomy" id="181172"/>
    <lineage>
        <taxon>Eukaryota</taxon>
        <taxon>Fungi</taxon>
        <taxon>Dikarya</taxon>
        <taxon>Basidiomycota</taxon>
        <taxon>Agaricomycotina</taxon>
        <taxon>Tremellomycetes</taxon>
        <taxon>Trichosporonales</taxon>
        <taxon>Trichosporonaceae</taxon>
        <taxon>Vanrija</taxon>
    </lineage>
</organism>
<dbReference type="GeneID" id="95989459"/>
<keyword evidence="2" id="KW-1133">Transmembrane helix</keyword>
<reference evidence="3 4" key="1">
    <citation type="submission" date="2023-08" db="EMBL/GenBank/DDBJ databases">
        <title>Annotated Genome Sequence of Vanrija albida AlHP1.</title>
        <authorList>
            <person name="Herzog R."/>
        </authorList>
    </citation>
    <scope>NUCLEOTIDE SEQUENCE [LARGE SCALE GENOMIC DNA]</scope>
    <source>
        <strain evidence="3 4">AlHP1</strain>
    </source>
</reference>
<feature type="region of interest" description="Disordered" evidence="1">
    <location>
        <begin position="205"/>
        <end position="273"/>
    </location>
</feature>
<name>A0ABR3PW54_9TREE</name>
<dbReference type="RefSeq" id="XP_069206654.1">
    <property type="nucleotide sequence ID" value="XM_069356813.1"/>
</dbReference>
<proteinExistence type="predicted"/>
<feature type="region of interest" description="Disordered" evidence="1">
    <location>
        <begin position="1"/>
        <end position="22"/>
    </location>
</feature>
<protein>
    <submittedName>
        <fullName evidence="3">Uncharacterized protein</fullName>
    </submittedName>
</protein>